<dbReference type="RefSeq" id="WP_396678828.1">
    <property type="nucleotide sequence ID" value="NZ_JBIRPU010000006.1"/>
</dbReference>
<evidence type="ECO:0000256" key="2">
    <source>
        <dbReference type="SAM" id="SignalP"/>
    </source>
</evidence>
<feature type="domain" description="DUF305" evidence="3">
    <location>
        <begin position="63"/>
        <end position="196"/>
    </location>
</feature>
<evidence type="ECO:0000313" key="5">
    <source>
        <dbReference type="Proteomes" id="UP001611075"/>
    </source>
</evidence>
<accession>A0ABW7SN76</accession>
<evidence type="ECO:0000313" key="4">
    <source>
        <dbReference type="EMBL" id="MFI0793418.1"/>
    </source>
</evidence>
<dbReference type="InterPro" id="IPR005183">
    <property type="entry name" value="DUF305_CopM-like"/>
</dbReference>
<feature type="signal peptide" evidence="2">
    <location>
        <begin position="1"/>
        <end position="32"/>
    </location>
</feature>
<dbReference type="PROSITE" id="PS51257">
    <property type="entry name" value="PROKAR_LIPOPROTEIN"/>
    <property type="match status" value="1"/>
</dbReference>
<keyword evidence="5" id="KW-1185">Reference proteome</keyword>
<dbReference type="EMBL" id="JBIRPU010000006">
    <property type="protein sequence ID" value="MFI0793418.1"/>
    <property type="molecule type" value="Genomic_DNA"/>
</dbReference>
<evidence type="ECO:0000259" key="3">
    <source>
        <dbReference type="Pfam" id="PF03713"/>
    </source>
</evidence>
<dbReference type="InterPro" id="IPR012347">
    <property type="entry name" value="Ferritin-like"/>
</dbReference>
<evidence type="ECO:0000256" key="1">
    <source>
        <dbReference type="SAM" id="MobiDB-lite"/>
    </source>
</evidence>
<comment type="caution">
    <text evidence="4">The sequence shown here is derived from an EMBL/GenBank/DDBJ whole genome shotgun (WGS) entry which is preliminary data.</text>
</comment>
<feature type="region of interest" description="Disordered" evidence="1">
    <location>
        <begin position="169"/>
        <end position="198"/>
    </location>
</feature>
<sequence length="198" mass="20450">MTVVSPRRPRNGPARAPVLLVGLLLVAGPSATGCVAESSTAPTAGIPAPGVPTAATATFGGTDAAWIQLMIPMNEQALAALDLVPGRSTDEGVREAAGRIAAARRAELDELRRLRGRAAIPAVDEHEGHDLPGMVVPADLVALRSLRGPAFDLAIGQTLREHVEQGARLADAERANGSDAQTRGLAERVGRTRATEPG</sequence>
<dbReference type="Pfam" id="PF03713">
    <property type="entry name" value="DUF305"/>
    <property type="match status" value="1"/>
</dbReference>
<proteinExistence type="predicted"/>
<feature type="compositionally biased region" description="Basic and acidic residues" evidence="1">
    <location>
        <begin position="185"/>
        <end position="198"/>
    </location>
</feature>
<organism evidence="4 5">
    <name type="scientific">Micromonospora rubida</name>
    <dbReference type="NCBI Taxonomy" id="2697657"/>
    <lineage>
        <taxon>Bacteria</taxon>
        <taxon>Bacillati</taxon>
        <taxon>Actinomycetota</taxon>
        <taxon>Actinomycetes</taxon>
        <taxon>Micromonosporales</taxon>
        <taxon>Micromonosporaceae</taxon>
        <taxon>Micromonospora</taxon>
    </lineage>
</organism>
<name>A0ABW7SN76_9ACTN</name>
<protein>
    <submittedName>
        <fullName evidence="4">DUF305 domain-containing protein</fullName>
    </submittedName>
</protein>
<gene>
    <name evidence="4" type="ORF">ACH4OY_12070</name>
</gene>
<dbReference type="Proteomes" id="UP001611075">
    <property type="component" value="Unassembled WGS sequence"/>
</dbReference>
<keyword evidence="2" id="KW-0732">Signal</keyword>
<feature type="chain" id="PRO_5046127418" evidence="2">
    <location>
        <begin position="33"/>
        <end position="198"/>
    </location>
</feature>
<dbReference type="Gene3D" id="1.20.1260.10">
    <property type="match status" value="1"/>
</dbReference>
<reference evidence="4 5" key="1">
    <citation type="submission" date="2024-10" db="EMBL/GenBank/DDBJ databases">
        <title>The Natural Products Discovery Center: Release of the First 8490 Sequenced Strains for Exploring Actinobacteria Biosynthetic Diversity.</title>
        <authorList>
            <person name="Kalkreuter E."/>
            <person name="Kautsar S.A."/>
            <person name="Yang D."/>
            <person name="Bader C.D."/>
            <person name="Teijaro C.N."/>
            <person name="Fluegel L."/>
            <person name="Davis C.M."/>
            <person name="Simpson J.R."/>
            <person name="Lauterbach L."/>
            <person name="Steele A.D."/>
            <person name="Gui C."/>
            <person name="Meng S."/>
            <person name="Li G."/>
            <person name="Viehrig K."/>
            <person name="Ye F."/>
            <person name="Su P."/>
            <person name="Kiefer A.F."/>
            <person name="Nichols A."/>
            <person name="Cepeda A.J."/>
            <person name="Yan W."/>
            <person name="Fan B."/>
            <person name="Jiang Y."/>
            <person name="Adhikari A."/>
            <person name="Zheng C.-J."/>
            <person name="Schuster L."/>
            <person name="Cowan T.M."/>
            <person name="Smanski M.J."/>
            <person name="Chevrette M.G."/>
            <person name="De Carvalho L.P.S."/>
            <person name="Shen B."/>
        </authorList>
    </citation>
    <scope>NUCLEOTIDE SEQUENCE [LARGE SCALE GENOMIC DNA]</scope>
    <source>
        <strain evidence="4 5">NPDC021253</strain>
    </source>
</reference>